<reference evidence="9 10" key="1">
    <citation type="submission" date="2019-02" db="EMBL/GenBank/DDBJ databases">
        <title>Deep-cultivation of Planctomycetes and their phenomic and genomic characterization uncovers novel biology.</title>
        <authorList>
            <person name="Wiegand S."/>
            <person name="Jogler M."/>
            <person name="Boedeker C."/>
            <person name="Pinto D."/>
            <person name="Vollmers J."/>
            <person name="Rivas-Marin E."/>
            <person name="Kohn T."/>
            <person name="Peeters S.H."/>
            <person name="Heuer A."/>
            <person name="Rast P."/>
            <person name="Oberbeckmann S."/>
            <person name="Bunk B."/>
            <person name="Jeske O."/>
            <person name="Meyerdierks A."/>
            <person name="Storesund J.E."/>
            <person name="Kallscheuer N."/>
            <person name="Luecker S."/>
            <person name="Lage O.M."/>
            <person name="Pohl T."/>
            <person name="Merkel B.J."/>
            <person name="Hornburger P."/>
            <person name="Mueller R.-W."/>
            <person name="Bruemmer F."/>
            <person name="Labrenz M."/>
            <person name="Spormann A.M."/>
            <person name="Op den Camp H."/>
            <person name="Overmann J."/>
            <person name="Amann R."/>
            <person name="Jetten M.S.M."/>
            <person name="Mascher T."/>
            <person name="Medema M.H."/>
            <person name="Devos D.P."/>
            <person name="Kaster A.-K."/>
            <person name="Ovreas L."/>
            <person name="Rohde M."/>
            <person name="Galperin M.Y."/>
            <person name="Jogler C."/>
        </authorList>
    </citation>
    <scope>NUCLEOTIDE SEQUENCE [LARGE SCALE GENOMIC DNA]</scope>
    <source>
        <strain evidence="9 10">Pla85_3_4</strain>
    </source>
</reference>
<dbReference type="PANTHER" id="PTHR47245:SF1">
    <property type="entry name" value="FOLDASE PROTEIN PRSA"/>
    <property type="match status" value="1"/>
</dbReference>
<evidence type="ECO:0000256" key="3">
    <source>
        <dbReference type="ARBA" id="ARBA00022729"/>
    </source>
</evidence>
<evidence type="ECO:0000256" key="1">
    <source>
        <dbReference type="ARBA" id="ARBA00000971"/>
    </source>
</evidence>
<dbReference type="Gene3D" id="1.10.4030.10">
    <property type="entry name" value="Porin chaperone SurA, peptide-binding domain"/>
    <property type="match status" value="1"/>
</dbReference>
<dbReference type="Gene3D" id="3.10.50.40">
    <property type="match status" value="2"/>
</dbReference>
<evidence type="ECO:0000313" key="9">
    <source>
        <dbReference type="EMBL" id="QDU95055.1"/>
    </source>
</evidence>
<evidence type="ECO:0000256" key="6">
    <source>
        <dbReference type="PROSITE-ProRule" id="PRU00278"/>
    </source>
</evidence>
<feature type="domain" description="PpiC" evidence="8">
    <location>
        <begin position="477"/>
        <end position="570"/>
    </location>
</feature>
<organism evidence="9 10">
    <name type="scientific">Lignipirellula cremea</name>
    <dbReference type="NCBI Taxonomy" id="2528010"/>
    <lineage>
        <taxon>Bacteria</taxon>
        <taxon>Pseudomonadati</taxon>
        <taxon>Planctomycetota</taxon>
        <taxon>Planctomycetia</taxon>
        <taxon>Pirellulales</taxon>
        <taxon>Pirellulaceae</taxon>
        <taxon>Lignipirellula</taxon>
    </lineage>
</organism>
<evidence type="ECO:0000256" key="7">
    <source>
        <dbReference type="SAM" id="MobiDB-lite"/>
    </source>
</evidence>
<dbReference type="InterPro" id="IPR046357">
    <property type="entry name" value="PPIase_dom_sf"/>
</dbReference>
<feature type="domain" description="PpiC" evidence="8">
    <location>
        <begin position="198"/>
        <end position="289"/>
    </location>
</feature>
<evidence type="ECO:0000256" key="4">
    <source>
        <dbReference type="ARBA" id="ARBA00023110"/>
    </source>
</evidence>
<dbReference type="InterPro" id="IPR027304">
    <property type="entry name" value="Trigger_fact/SurA_dom_sf"/>
</dbReference>
<dbReference type="Proteomes" id="UP000317648">
    <property type="component" value="Chromosome"/>
</dbReference>
<keyword evidence="5 6" id="KW-0413">Isomerase</keyword>
<dbReference type="EC" id="5.2.1.8" evidence="2"/>
<proteinExistence type="predicted"/>
<keyword evidence="3" id="KW-0732">Signal</keyword>
<accession>A0A518DT79</accession>
<dbReference type="SUPFAM" id="SSF54534">
    <property type="entry name" value="FKBP-like"/>
    <property type="match status" value="2"/>
</dbReference>
<evidence type="ECO:0000313" key="10">
    <source>
        <dbReference type="Proteomes" id="UP000317648"/>
    </source>
</evidence>
<feature type="region of interest" description="Disordered" evidence="7">
    <location>
        <begin position="45"/>
        <end position="70"/>
    </location>
</feature>
<sequence length="647" mass="71941">MSGMDACKFAPSPRRWKRWASLALGIVAIAATCVAVRQFGRLGTASAQAPATHPASAPAPRSGRLPGGDVVSATQPTTLAIVNGEPISRQELAQECLRRYGHDVLEAMMNRYLIMNACQKHNANVTQEEVDAEINRMAQKFGLSTERYLGLLRDERNIEPAQYGRDIVWPTLALRKLAADRIVVSQEEINQTLESELGERVKVRMISVKDPQQAEQIRQMASTSPDDFGRFAKEYSQDPNSAASWGLIPPIRRHIGAKEVEEAVFALSPGQISQVVSLQGQYLIFRCEARIAASHIPPEHRRDAEQRIIDHLRDKKLRVAASEIFRTLQEETKPVNVMNDPQLAAQYPGVAAQVGGLRITIREVSDECVKRHGQDVLNGEINRKVLVQELARQGKTVPPQEIDAEIARAAVTFGYQAADGSPDVDGWLKHVTEPEGATVELYVRDAVWPTVALKLIVGEEVQITEEDLKKGFEANFGERVEVLAIVLPNMREAQKVWKLARDNPTDKFFGDLAEQYSVEPISKNNRGKVPPIQLHGGQPRVEEEAFRLRPGELSGIVSQGETHIILRCLGRTQPVVTDFEAVRSELHRDIHEKKMRLKMAEKFDQLTSGAQIDNYLAGTTQSPKGSEVANRSSLGRRVPFRQTSSQQ</sequence>
<keyword evidence="10" id="KW-1185">Reference proteome</keyword>
<dbReference type="InterPro" id="IPR050245">
    <property type="entry name" value="PrsA_foldase"/>
</dbReference>
<dbReference type="SUPFAM" id="SSF109998">
    <property type="entry name" value="Triger factor/SurA peptide-binding domain-like"/>
    <property type="match status" value="2"/>
</dbReference>
<evidence type="ECO:0000256" key="2">
    <source>
        <dbReference type="ARBA" id="ARBA00013194"/>
    </source>
</evidence>
<keyword evidence="4 6" id="KW-0697">Rotamase</keyword>
<dbReference type="EMBL" id="CP036433">
    <property type="protein sequence ID" value="QDU95055.1"/>
    <property type="molecule type" value="Genomic_DNA"/>
</dbReference>
<dbReference type="AlphaFoldDB" id="A0A518DT79"/>
<dbReference type="PANTHER" id="PTHR47245">
    <property type="entry name" value="PEPTIDYLPROLYL ISOMERASE"/>
    <property type="match status" value="1"/>
</dbReference>
<name>A0A518DT79_9BACT</name>
<dbReference type="Pfam" id="PF00639">
    <property type="entry name" value="Rotamase"/>
    <property type="match status" value="2"/>
</dbReference>
<dbReference type="GO" id="GO:0003755">
    <property type="term" value="F:peptidyl-prolyl cis-trans isomerase activity"/>
    <property type="evidence" value="ECO:0007669"/>
    <property type="project" value="UniProtKB-KW"/>
</dbReference>
<feature type="compositionally biased region" description="Low complexity" evidence="7">
    <location>
        <begin position="45"/>
        <end position="60"/>
    </location>
</feature>
<feature type="region of interest" description="Disordered" evidence="7">
    <location>
        <begin position="616"/>
        <end position="647"/>
    </location>
</feature>
<dbReference type="KEGG" id="lcre:Pla8534_28670"/>
<evidence type="ECO:0000256" key="5">
    <source>
        <dbReference type="ARBA" id="ARBA00023235"/>
    </source>
</evidence>
<dbReference type="PROSITE" id="PS50198">
    <property type="entry name" value="PPIC_PPIASE_2"/>
    <property type="match status" value="2"/>
</dbReference>
<feature type="compositionally biased region" description="Polar residues" evidence="7">
    <location>
        <begin position="616"/>
        <end position="633"/>
    </location>
</feature>
<gene>
    <name evidence="9" type="primary">prsA_2</name>
    <name evidence="9" type="ORF">Pla8534_28670</name>
</gene>
<evidence type="ECO:0000259" key="8">
    <source>
        <dbReference type="PROSITE" id="PS50198"/>
    </source>
</evidence>
<comment type="catalytic activity">
    <reaction evidence="1">
        <text>[protein]-peptidylproline (omega=180) = [protein]-peptidylproline (omega=0)</text>
        <dbReference type="Rhea" id="RHEA:16237"/>
        <dbReference type="Rhea" id="RHEA-COMP:10747"/>
        <dbReference type="Rhea" id="RHEA-COMP:10748"/>
        <dbReference type="ChEBI" id="CHEBI:83833"/>
        <dbReference type="ChEBI" id="CHEBI:83834"/>
        <dbReference type="EC" id="5.2.1.8"/>
    </reaction>
</comment>
<dbReference type="InterPro" id="IPR000297">
    <property type="entry name" value="PPIase_PpiC"/>
</dbReference>
<protein>
    <recommendedName>
        <fullName evidence="2">peptidylprolyl isomerase</fullName>
        <ecNumber evidence="2">5.2.1.8</ecNumber>
    </recommendedName>
</protein>